<organism evidence="1 2">
    <name type="scientific">Dallia pectoralis</name>
    <name type="common">Alaska blackfish</name>
    <dbReference type="NCBI Taxonomy" id="75939"/>
    <lineage>
        <taxon>Eukaryota</taxon>
        <taxon>Metazoa</taxon>
        <taxon>Chordata</taxon>
        <taxon>Craniata</taxon>
        <taxon>Vertebrata</taxon>
        <taxon>Euteleostomi</taxon>
        <taxon>Actinopterygii</taxon>
        <taxon>Neopterygii</taxon>
        <taxon>Teleostei</taxon>
        <taxon>Protacanthopterygii</taxon>
        <taxon>Esociformes</taxon>
        <taxon>Umbridae</taxon>
        <taxon>Dallia</taxon>
    </lineage>
</organism>
<reference evidence="1" key="1">
    <citation type="submission" date="2021-05" db="EMBL/GenBank/DDBJ databases">
        <authorList>
            <person name="Pan Q."/>
            <person name="Jouanno E."/>
            <person name="Zahm M."/>
            <person name="Klopp C."/>
            <person name="Cabau C."/>
            <person name="Louis A."/>
            <person name="Berthelot C."/>
            <person name="Parey E."/>
            <person name="Roest Crollius H."/>
            <person name="Montfort J."/>
            <person name="Robinson-Rechavi M."/>
            <person name="Bouchez O."/>
            <person name="Lampietro C."/>
            <person name="Lopez Roques C."/>
            <person name="Donnadieu C."/>
            <person name="Postlethwait J."/>
            <person name="Bobe J."/>
            <person name="Dillon D."/>
            <person name="Chandos A."/>
            <person name="von Hippel F."/>
            <person name="Guiguen Y."/>
        </authorList>
    </citation>
    <scope>NUCLEOTIDE SEQUENCE</scope>
    <source>
        <strain evidence="1">YG-Jan2019</strain>
    </source>
</reference>
<sequence length="143" mass="15390">MNGTRVNRLGTIAGWSDWGTCNVLLHLTIASRGWLSKPSLGWGWVQGNAILNSAHSVTPASQDQWRLGVQLRSPMCARPRPSHYTVGSSGVTRHGLTSTNHSLYSGDWTEGMHRLKAPIRSGGSVLSRGQSGVSGSFSHDTQP</sequence>
<keyword evidence="2" id="KW-1185">Reference proteome</keyword>
<evidence type="ECO:0000313" key="1">
    <source>
        <dbReference type="EMBL" id="KAJ7984943.1"/>
    </source>
</evidence>
<gene>
    <name evidence="1" type="ORF">DPEC_G00359990</name>
</gene>
<name>A0ACC2F0R6_DALPE</name>
<proteinExistence type="predicted"/>
<protein>
    <submittedName>
        <fullName evidence="1">Uncharacterized protein</fullName>
    </submittedName>
</protein>
<dbReference type="Proteomes" id="UP001157502">
    <property type="component" value="Chromosome 37"/>
</dbReference>
<comment type="caution">
    <text evidence="1">The sequence shown here is derived from an EMBL/GenBank/DDBJ whole genome shotgun (WGS) entry which is preliminary data.</text>
</comment>
<dbReference type="EMBL" id="CM055764">
    <property type="protein sequence ID" value="KAJ7984943.1"/>
    <property type="molecule type" value="Genomic_DNA"/>
</dbReference>
<evidence type="ECO:0000313" key="2">
    <source>
        <dbReference type="Proteomes" id="UP001157502"/>
    </source>
</evidence>
<accession>A0ACC2F0R6</accession>